<dbReference type="CDD" id="cd00829">
    <property type="entry name" value="SCP-x_thiolase"/>
    <property type="match status" value="1"/>
</dbReference>
<dbReference type="EMBL" id="CAEZYU010000013">
    <property type="protein sequence ID" value="CAB4733123.1"/>
    <property type="molecule type" value="Genomic_DNA"/>
</dbReference>
<dbReference type="Gene3D" id="3.40.47.10">
    <property type="match status" value="1"/>
</dbReference>
<name>A0A6J6SEG6_9ZZZZ</name>
<dbReference type="SUPFAM" id="SSF53901">
    <property type="entry name" value="Thiolase-like"/>
    <property type="match status" value="2"/>
</dbReference>
<dbReference type="AlphaFoldDB" id="A0A6J6SEG6"/>
<dbReference type="PANTHER" id="PTHR42870">
    <property type="entry name" value="ACETYL-COA C-ACETYLTRANSFERASE"/>
    <property type="match status" value="1"/>
</dbReference>
<reference evidence="2" key="1">
    <citation type="submission" date="2020-05" db="EMBL/GenBank/DDBJ databases">
        <authorList>
            <person name="Chiriac C."/>
            <person name="Salcher M."/>
            <person name="Ghai R."/>
            <person name="Kavagutti S V."/>
        </authorList>
    </citation>
    <scope>NUCLEOTIDE SEQUENCE</scope>
</reference>
<accession>A0A6J6SEG6</accession>
<organism evidence="2">
    <name type="scientific">freshwater metagenome</name>
    <dbReference type="NCBI Taxonomy" id="449393"/>
    <lineage>
        <taxon>unclassified sequences</taxon>
        <taxon>metagenomes</taxon>
        <taxon>ecological metagenomes</taxon>
    </lineage>
</organism>
<sequence>MGAERVAVVGVGQTKYTAVRGDVSLPGLLREATFRALEDAQMTLADIDAIVIGKAPDFFEGIMVPEYSFVEALGAVGKPIFRVHTAGSVSGSTAIVASGLIESGVHERVLTIGWEMQSCSEAMWALSFNMPFQQQLVAGAGGYFAPYIRQYIARSNAPDDTGVLVALKDRQNALKNPYAHLHEHDISYESVKESLMLWDPIRYSETCPSSDGAIALVLTNEAGGDAAAAEGRPPAWVHGTSFRSEPAMAAGRDQVSPQAGKDCAADVFRQAGITNPREQIDVVEMYVPFSWYEPMWLENLGFAEEGTGWQLTHDGVTAMDGDLPVNCSGGVLSTNPIGASGMIRFGEAALQVRGMAGEHQIDGARTALGHAYGGAAQFYAMWVVGADKP</sequence>
<dbReference type="InterPro" id="IPR002155">
    <property type="entry name" value="Thiolase"/>
</dbReference>
<gene>
    <name evidence="2" type="ORF">UFOPK2766_00454</name>
</gene>
<dbReference type="InterPro" id="IPR055140">
    <property type="entry name" value="Thiolase_C_2"/>
</dbReference>
<proteinExistence type="predicted"/>
<dbReference type="GO" id="GO:0016747">
    <property type="term" value="F:acyltransferase activity, transferring groups other than amino-acyl groups"/>
    <property type="evidence" value="ECO:0007669"/>
    <property type="project" value="InterPro"/>
</dbReference>
<feature type="domain" description="Thiolase C-terminal" evidence="1">
    <location>
        <begin position="253"/>
        <end position="383"/>
    </location>
</feature>
<dbReference type="PANTHER" id="PTHR42870:SF1">
    <property type="entry name" value="NON-SPECIFIC LIPID-TRANSFER PROTEIN-LIKE 2"/>
    <property type="match status" value="1"/>
</dbReference>
<dbReference type="Pfam" id="PF22691">
    <property type="entry name" value="Thiolase_C_1"/>
    <property type="match status" value="1"/>
</dbReference>
<dbReference type="NCBIfam" id="NF006180">
    <property type="entry name" value="PRK08313.1"/>
    <property type="match status" value="1"/>
</dbReference>
<protein>
    <submittedName>
        <fullName evidence="2">Unannotated protein</fullName>
    </submittedName>
</protein>
<dbReference type="InterPro" id="IPR016039">
    <property type="entry name" value="Thiolase-like"/>
</dbReference>
<evidence type="ECO:0000313" key="2">
    <source>
        <dbReference type="EMBL" id="CAB4733123.1"/>
    </source>
</evidence>
<evidence type="ECO:0000259" key="1">
    <source>
        <dbReference type="Pfam" id="PF22691"/>
    </source>
</evidence>
<dbReference type="PIRSF" id="PIRSF000429">
    <property type="entry name" value="Ac-CoA_Ac_transf"/>
    <property type="match status" value="1"/>
</dbReference>